<evidence type="ECO:0000313" key="1">
    <source>
        <dbReference type="EMBL" id="GFY37122.1"/>
    </source>
</evidence>
<reference evidence="1" key="1">
    <citation type="submission" date="2020-08" db="EMBL/GenBank/DDBJ databases">
        <title>Multicomponent nature underlies the extraordinary mechanical properties of spider dragline silk.</title>
        <authorList>
            <person name="Kono N."/>
            <person name="Nakamura H."/>
            <person name="Mori M."/>
            <person name="Yoshida Y."/>
            <person name="Ohtoshi R."/>
            <person name="Malay A.D."/>
            <person name="Moran D.A.P."/>
            <person name="Tomita M."/>
            <person name="Numata K."/>
            <person name="Arakawa K."/>
        </authorList>
    </citation>
    <scope>NUCLEOTIDE SEQUENCE</scope>
</reference>
<proteinExistence type="predicted"/>
<protein>
    <submittedName>
        <fullName evidence="1">Uncharacterized protein</fullName>
    </submittedName>
</protein>
<dbReference type="AlphaFoldDB" id="A0A8X6WME9"/>
<name>A0A8X6WME9_9ARAC</name>
<gene>
    <name evidence="1" type="ORF">TNIN_5081</name>
</gene>
<organism evidence="1 2">
    <name type="scientific">Trichonephila inaurata madagascariensis</name>
    <dbReference type="NCBI Taxonomy" id="2747483"/>
    <lineage>
        <taxon>Eukaryota</taxon>
        <taxon>Metazoa</taxon>
        <taxon>Ecdysozoa</taxon>
        <taxon>Arthropoda</taxon>
        <taxon>Chelicerata</taxon>
        <taxon>Arachnida</taxon>
        <taxon>Araneae</taxon>
        <taxon>Araneomorphae</taxon>
        <taxon>Entelegynae</taxon>
        <taxon>Araneoidea</taxon>
        <taxon>Nephilidae</taxon>
        <taxon>Trichonephila</taxon>
        <taxon>Trichonephila inaurata</taxon>
    </lineage>
</organism>
<dbReference type="Proteomes" id="UP000886998">
    <property type="component" value="Unassembled WGS sequence"/>
</dbReference>
<sequence>MFSSRFPSHCNRSTALKEIYCRNKIRIALAGNRTRAAREAGAHSTEPPLRRLHVFFTLSFALESFDCTQRILCRNKIGISSAGNRSGPPSVDRQHSTTEPPMRRLHVFFTLSFALQSLDCTQRSLCRNKIELHRPGIDPGRERSRQHSTTEPPMRRLHVFFTLSFALQSLDCTQRNLVPKQNKITSAGIDRAHPRNGAHSTTEPPMRRLHVFFTLSFALQSLDCTQRSLVPKQNRNCIGRESIPGRERGWRAFYH</sequence>
<keyword evidence="2" id="KW-1185">Reference proteome</keyword>
<accession>A0A8X6WME9</accession>
<dbReference type="OrthoDB" id="6437029at2759"/>
<comment type="caution">
    <text evidence="1">The sequence shown here is derived from an EMBL/GenBank/DDBJ whole genome shotgun (WGS) entry which is preliminary data.</text>
</comment>
<evidence type="ECO:0000313" key="2">
    <source>
        <dbReference type="Proteomes" id="UP000886998"/>
    </source>
</evidence>
<dbReference type="EMBL" id="BMAV01000136">
    <property type="protein sequence ID" value="GFY37122.1"/>
    <property type="molecule type" value="Genomic_DNA"/>
</dbReference>